<dbReference type="RefSeq" id="WP_042628490.1">
    <property type="nucleotide sequence ID" value="NZ_BSTO01000027.1"/>
</dbReference>
<dbReference type="SMART" id="SM00304">
    <property type="entry name" value="HAMP"/>
    <property type="match status" value="1"/>
</dbReference>
<evidence type="ECO:0000256" key="6">
    <source>
        <dbReference type="ARBA" id="ARBA00022692"/>
    </source>
</evidence>
<evidence type="ECO:0000313" key="16">
    <source>
        <dbReference type="Proteomes" id="UP000031838"/>
    </source>
</evidence>
<dbReference type="Pfam" id="PF00015">
    <property type="entry name" value="MCPsignal"/>
    <property type="match status" value="1"/>
</dbReference>
<gene>
    <name evidence="15" type="ORF">BGL_2c21220</name>
</gene>
<dbReference type="InterPro" id="IPR003122">
    <property type="entry name" value="Tar_rcpt_lig-bd"/>
</dbReference>
<dbReference type="HOGENOM" id="CLU_000445_107_16_4"/>
<evidence type="ECO:0000256" key="12">
    <source>
        <dbReference type="SAM" id="Phobius"/>
    </source>
</evidence>
<dbReference type="SUPFAM" id="SSF47170">
    <property type="entry name" value="Aspartate receptor, ligand-binding domain"/>
    <property type="match status" value="1"/>
</dbReference>
<dbReference type="Proteomes" id="UP000031838">
    <property type="component" value="Chromosome 2"/>
</dbReference>
<dbReference type="Gene3D" id="1.20.120.30">
    <property type="entry name" value="Aspartate receptor, ligand-binding domain"/>
    <property type="match status" value="1"/>
</dbReference>
<keyword evidence="6 12" id="KW-0812">Transmembrane</keyword>
<dbReference type="InterPro" id="IPR003660">
    <property type="entry name" value="HAMP_dom"/>
</dbReference>
<dbReference type="KEGG" id="bgp:BGL_2c21220"/>
<dbReference type="GO" id="GO:0006935">
    <property type="term" value="P:chemotaxis"/>
    <property type="evidence" value="ECO:0007669"/>
    <property type="project" value="UniProtKB-KW"/>
</dbReference>
<evidence type="ECO:0000256" key="3">
    <source>
        <dbReference type="ARBA" id="ARBA00022481"/>
    </source>
</evidence>
<feature type="transmembrane region" description="Helical" evidence="12">
    <location>
        <begin position="12"/>
        <end position="34"/>
    </location>
</feature>
<dbReference type="GO" id="GO:0007165">
    <property type="term" value="P:signal transduction"/>
    <property type="evidence" value="ECO:0007669"/>
    <property type="project" value="UniProtKB-KW"/>
</dbReference>
<evidence type="ECO:0000256" key="1">
    <source>
        <dbReference type="ARBA" id="ARBA00004429"/>
    </source>
</evidence>
<dbReference type="SUPFAM" id="SSF58104">
    <property type="entry name" value="Methyl-accepting chemotaxis protein (MCP) signaling domain"/>
    <property type="match status" value="1"/>
</dbReference>
<evidence type="ECO:0000256" key="7">
    <source>
        <dbReference type="ARBA" id="ARBA00022989"/>
    </source>
</evidence>
<dbReference type="Pfam" id="PF02203">
    <property type="entry name" value="TarH"/>
    <property type="match status" value="1"/>
</dbReference>
<name>A0A0B6SD63_BURPL</name>
<dbReference type="Pfam" id="PF00672">
    <property type="entry name" value="HAMP"/>
    <property type="match status" value="1"/>
</dbReference>
<dbReference type="PROSITE" id="PS50885">
    <property type="entry name" value="HAMP"/>
    <property type="match status" value="1"/>
</dbReference>
<reference evidence="15 16" key="2">
    <citation type="journal article" date="2016" name="Appl. Microbiol. Biotechnol.">
        <title>Mutations improving production and secretion of extracellular lipase by Burkholderia glumae PG1.</title>
        <authorList>
            <person name="Knapp A."/>
            <person name="Voget S."/>
            <person name="Gao R."/>
            <person name="Zaburannyi N."/>
            <person name="Krysciak D."/>
            <person name="Breuer M."/>
            <person name="Hauer B."/>
            <person name="Streit W.R."/>
            <person name="Muller R."/>
            <person name="Daniel R."/>
            <person name="Jaeger K.E."/>
        </authorList>
    </citation>
    <scope>NUCLEOTIDE SEQUENCE [LARGE SCALE GENOMIC DNA]</scope>
    <source>
        <strain evidence="15 16">PG1</strain>
    </source>
</reference>
<dbReference type="InterPro" id="IPR051310">
    <property type="entry name" value="MCP_chemotaxis"/>
</dbReference>
<keyword evidence="4" id="KW-0145">Chemotaxis</keyword>
<dbReference type="InterPro" id="IPR004090">
    <property type="entry name" value="Chemotax_Me-accpt_rcpt"/>
</dbReference>
<proteinExistence type="inferred from homology"/>
<comment type="similarity">
    <text evidence="10">Belongs to the methyl-accepting chemotaxis (MCP) protein family.</text>
</comment>
<comment type="subcellular location">
    <subcellularLocation>
        <location evidence="1">Cell inner membrane</location>
        <topology evidence="1">Multi-pass membrane protein</topology>
    </subcellularLocation>
</comment>
<dbReference type="PRINTS" id="PR00260">
    <property type="entry name" value="CHEMTRNSDUCR"/>
</dbReference>
<evidence type="ECO:0000256" key="9">
    <source>
        <dbReference type="ARBA" id="ARBA00023224"/>
    </source>
</evidence>
<organism evidence="15 16">
    <name type="scientific">Burkholderia plantarii</name>
    <dbReference type="NCBI Taxonomy" id="41899"/>
    <lineage>
        <taxon>Bacteria</taxon>
        <taxon>Pseudomonadati</taxon>
        <taxon>Pseudomonadota</taxon>
        <taxon>Betaproteobacteria</taxon>
        <taxon>Burkholderiales</taxon>
        <taxon>Burkholderiaceae</taxon>
        <taxon>Burkholderia</taxon>
    </lineage>
</organism>
<dbReference type="KEGG" id="bpla:bpln_2g21330"/>
<dbReference type="InterPro" id="IPR035440">
    <property type="entry name" value="4HB_MCP_dom_sf"/>
</dbReference>
<protein>
    <submittedName>
        <fullName evidence="15">Methyl-accepting chemotaxis sensory transducer</fullName>
    </submittedName>
</protein>
<keyword evidence="3" id="KW-0488">Methylation</keyword>
<dbReference type="GO" id="GO:0005886">
    <property type="term" value="C:plasma membrane"/>
    <property type="evidence" value="ECO:0007669"/>
    <property type="project" value="UniProtKB-SubCell"/>
</dbReference>
<keyword evidence="16" id="KW-1185">Reference proteome</keyword>
<evidence type="ECO:0000313" key="15">
    <source>
        <dbReference type="EMBL" id="AJK50186.1"/>
    </source>
</evidence>
<dbReference type="FunFam" id="1.10.287.950:FF:000001">
    <property type="entry name" value="Methyl-accepting chemotaxis sensory transducer"/>
    <property type="match status" value="1"/>
</dbReference>
<evidence type="ECO:0000256" key="5">
    <source>
        <dbReference type="ARBA" id="ARBA00022519"/>
    </source>
</evidence>
<evidence type="ECO:0000256" key="8">
    <source>
        <dbReference type="ARBA" id="ARBA00023136"/>
    </source>
</evidence>
<evidence type="ECO:0000256" key="10">
    <source>
        <dbReference type="ARBA" id="ARBA00029447"/>
    </source>
</evidence>
<dbReference type="SMART" id="SM00283">
    <property type="entry name" value="MA"/>
    <property type="match status" value="1"/>
</dbReference>
<dbReference type="OrthoDB" id="8982326at2"/>
<dbReference type="Gene3D" id="1.10.287.950">
    <property type="entry name" value="Methyl-accepting chemotaxis protein"/>
    <property type="match status" value="1"/>
</dbReference>
<feature type="domain" description="HAMP" evidence="14">
    <location>
        <begin position="214"/>
        <end position="268"/>
    </location>
</feature>
<feature type="transmembrane region" description="Helical" evidence="12">
    <location>
        <begin position="189"/>
        <end position="212"/>
    </location>
</feature>
<accession>A0A0B6SD63</accession>
<dbReference type="PROSITE" id="PS50111">
    <property type="entry name" value="CHEMOTAXIS_TRANSDUC_2"/>
    <property type="match status" value="1"/>
</dbReference>
<dbReference type="CDD" id="cd11386">
    <property type="entry name" value="MCP_signal"/>
    <property type="match status" value="1"/>
</dbReference>
<evidence type="ECO:0000259" key="13">
    <source>
        <dbReference type="PROSITE" id="PS50111"/>
    </source>
</evidence>
<dbReference type="GO" id="GO:0004888">
    <property type="term" value="F:transmembrane signaling receptor activity"/>
    <property type="evidence" value="ECO:0007669"/>
    <property type="project" value="InterPro"/>
</dbReference>
<evidence type="ECO:0000256" key="4">
    <source>
        <dbReference type="ARBA" id="ARBA00022500"/>
    </source>
</evidence>
<sequence length="525" mass="54955">MKLKNLPVRTGFVAVLGLFGTLVLVMALLGIVSLNENNALSAKIATLNAQVIDLKDVYINNLKARSALSRAFIAISSNSSAKDGALADARRYLDLAKAADAAFEKIPKDDDDLRGAAGTVVDAFRAHSGAIDGLFAAISSGDLKAYAEANEGSMTQTSMVFGKSSEAFFTVAASQTKALQEQNANARTLLIGVAIGLLALSCVLIVLVYVGLERAIVKPLKEAVVVVEHVARGDLTVAIAPGRESSNEIGQLFVAMKEMKGSLSGIVRAVQGGSDVIVTAVQEMASGNTDLSQRTEQQAAALQQTASSMEQLTSTVRHNADNAKQATQLVNGTAALTEQGSQASKEMVATMRGLSELSGKISDITNVIESIAFQTNILSLNAAVEAARAGEEGRGFAVVASEVRSLAQRSANAAREIKERITDSLARVDAGARQVEQASSVMGEILVSVNKVNDLMGEIAAASVEQSTGIEQVNRAVAQMDQVTQQNAALVEEASAAALSLEDQTRVLKDAVAVFRTDTGGMRFA</sequence>
<reference evidence="16" key="1">
    <citation type="submission" date="2011-03" db="EMBL/GenBank/DDBJ databases">
        <authorList>
            <person name="Voget S."/>
            <person name="Streit W.R."/>
            <person name="Jaeger K.E."/>
            <person name="Daniel R."/>
        </authorList>
    </citation>
    <scope>NUCLEOTIDE SEQUENCE [LARGE SCALE GENOMIC DNA]</scope>
    <source>
        <strain evidence="16">PG1</strain>
    </source>
</reference>
<keyword evidence="9 11" id="KW-0807">Transducer</keyword>
<dbReference type="AlphaFoldDB" id="A0A0B6SD63"/>
<keyword evidence="2" id="KW-1003">Cell membrane</keyword>
<evidence type="ECO:0000256" key="2">
    <source>
        <dbReference type="ARBA" id="ARBA00022475"/>
    </source>
</evidence>
<feature type="domain" description="Methyl-accepting transducer" evidence="13">
    <location>
        <begin position="273"/>
        <end position="502"/>
    </location>
</feature>
<keyword evidence="8 12" id="KW-0472">Membrane</keyword>
<dbReference type="InterPro" id="IPR004089">
    <property type="entry name" value="MCPsignal_dom"/>
</dbReference>
<dbReference type="PANTHER" id="PTHR43531:SF14">
    <property type="entry name" value="METHYL-ACCEPTING CHEMOTAXIS PROTEIN I-RELATED"/>
    <property type="match status" value="1"/>
</dbReference>
<evidence type="ECO:0000259" key="14">
    <source>
        <dbReference type="PROSITE" id="PS50885"/>
    </source>
</evidence>
<evidence type="ECO:0000256" key="11">
    <source>
        <dbReference type="PROSITE-ProRule" id="PRU00284"/>
    </source>
</evidence>
<dbReference type="EMBL" id="CP002581">
    <property type="protein sequence ID" value="AJK50186.1"/>
    <property type="molecule type" value="Genomic_DNA"/>
</dbReference>
<keyword evidence="5" id="KW-0997">Cell inner membrane</keyword>
<dbReference type="PANTHER" id="PTHR43531">
    <property type="entry name" value="PROTEIN ICFG"/>
    <property type="match status" value="1"/>
</dbReference>
<keyword evidence="7 12" id="KW-1133">Transmembrane helix</keyword>